<proteinExistence type="predicted"/>
<sequence>MCEPETPPEPDYDFRIGTPFRYEMAMTEQYEGWLEVTVDDTLSPSNARYTPETLDAAMRAFCQVIHAESPIRVVKRVSASAHRPGTFFPAQ</sequence>
<dbReference type="Proteomes" id="UP000682416">
    <property type="component" value="Chromosome"/>
</dbReference>
<evidence type="ECO:0000313" key="1">
    <source>
        <dbReference type="EMBL" id="QVJ00317.1"/>
    </source>
</evidence>
<evidence type="ECO:0000313" key="2">
    <source>
        <dbReference type="Proteomes" id="UP000682416"/>
    </source>
</evidence>
<dbReference type="AlphaFoldDB" id="A0A975L7V8"/>
<keyword evidence="2" id="KW-1185">Reference proteome</keyword>
<dbReference type="KEGG" id="nec:KGD82_16270"/>
<protein>
    <submittedName>
        <fullName evidence="1">Uncharacterized protein</fullName>
    </submittedName>
</protein>
<accession>A0A975L7V8</accession>
<gene>
    <name evidence="1" type="ORF">KGD82_16270</name>
</gene>
<reference evidence="1" key="1">
    <citation type="submission" date="2021-05" db="EMBL/GenBank/DDBJ databases">
        <authorList>
            <person name="Kaiqin L."/>
            <person name="Jian G."/>
        </authorList>
    </citation>
    <scope>NUCLEOTIDE SEQUENCE</scope>
    <source>
        <strain evidence="1">HDS5</strain>
    </source>
</reference>
<name>A0A975L7V8_9ACTN</name>
<organism evidence="1 2">
    <name type="scientific">Nocardiopsis eucommiae</name>
    <dbReference type="NCBI Taxonomy" id="2831970"/>
    <lineage>
        <taxon>Bacteria</taxon>
        <taxon>Bacillati</taxon>
        <taxon>Actinomycetota</taxon>
        <taxon>Actinomycetes</taxon>
        <taxon>Streptosporangiales</taxon>
        <taxon>Nocardiopsidaceae</taxon>
        <taxon>Nocardiopsis</taxon>
    </lineage>
</organism>
<dbReference type="EMBL" id="CP074402">
    <property type="protein sequence ID" value="QVJ00317.1"/>
    <property type="molecule type" value="Genomic_DNA"/>
</dbReference>